<protein>
    <recommendedName>
        <fullName evidence="13">SNARE domain protein</fullName>
    </recommendedName>
</protein>
<feature type="transmembrane region" description="Helical" evidence="10">
    <location>
        <begin position="356"/>
        <end position="375"/>
    </location>
</feature>
<gene>
    <name evidence="11" type="primary">Necator_chrV.g17538</name>
    <name evidence="11" type="ORF">RB195_012748</name>
</gene>
<feature type="compositionally biased region" description="Polar residues" evidence="9">
    <location>
        <begin position="204"/>
        <end position="222"/>
    </location>
</feature>
<feature type="compositionally biased region" description="Polar residues" evidence="9">
    <location>
        <begin position="231"/>
        <end position="251"/>
    </location>
</feature>
<dbReference type="EMBL" id="JAVFWL010000005">
    <property type="protein sequence ID" value="KAK6753332.1"/>
    <property type="molecule type" value="Genomic_DNA"/>
</dbReference>
<evidence type="ECO:0000256" key="8">
    <source>
        <dbReference type="ARBA" id="ARBA00023136"/>
    </source>
</evidence>
<keyword evidence="4 10" id="KW-0812">Transmembrane</keyword>
<evidence type="ECO:0000256" key="5">
    <source>
        <dbReference type="ARBA" id="ARBA00022927"/>
    </source>
</evidence>
<evidence type="ECO:0000256" key="4">
    <source>
        <dbReference type="ARBA" id="ARBA00022692"/>
    </source>
</evidence>
<evidence type="ECO:0000313" key="12">
    <source>
        <dbReference type="Proteomes" id="UP001303046"/>
    </source>
</evidence>
<accession>A0ABR1DSC2</accession>
<evidence type="ECO:0000256" key="1">
    <source>
        <dbReference type="ARBA" id="ARBA00004211"/>
    </source>
</evidence>
<dbReference type="Proteomes" id="UP001303046">
    <property type="component" value="Unassembled WGS sequence"/>
</dbReference>
<keyword evidence="3" id="KW-0813">Transport</keyword>
<comment type="caution">
    <text evidence="11">The sequence shown here is derived from an EMBL/GenBank/DDBJ whole genome shotgun (WGS) entry which is preliminary data.</text>
</comment>
<reference evidence="11 12" key="1">
    <citation type="submission" date="2023-08" db="EMBL/GenBank/DDBJ databases">
        <title>A Necator americanus chromosomal reference genome.</title>
        <authorList>
            <person name="Ilik V."/>
            <person name="Petrzelkova K.J."/>
            <person name="Pardy F."/>
            <person name="Fuh T."/>
            <person name="Niatou-Singa F.S."/>
            <person name="Gouil Q."/>
            <person name="Baker L."/>
            <person name="Ritchie M.E."/>
            <person name="Jex A.R."/>
            <person name="Gazzola D."/>
            <person name="Li H."/>
            <person name="Toshio Fujiwara R."/>
            <person name="Zhan B."/>
            <person name="Aroian R.V."/>
            <person name="Pafco B."/>
            <person name="Schwarz E.M."/>
        </authorList>
    </citation>
    <scope>NUCLEOTIDE SEQUENCE [LARGE SCALE GENOMIC DNA]</scope>
    <source>
        <strain evidence="11 12">Aroian</strain>
        <tissue evidence="11">Whole animal</tissue>
    </source>
</reference>
<keyword evidence="5" id="KW-0653">Protein transport</keyword>
<evidence type="ECO:0000256" key="2">
    <source>
        <dbReference type="ARBA" id="ARBA00009063"/>
    </source>
</evidence>
<sequence length="377" mass="43238">MVVTVYLSYINSSLHPMMLNVPIAKMFNDHTAYFKAYAKTLAKQFSEGNESNDTVKKRACDVSPAYKKLITNAFSIERGLSELQQVVLCRRRDYLSFNSPVLVMSDDERDAFDKDTEKVLSRLEYAINRLSSEIVGAVAVADEKKHLSLVVGSLCKHLKCTAKTVAEMRELRLRNTNIQQNVQHLYSLVEAKQQRDQKRDKVLSNPNTSRFSPKQSITTKWSNNKDERSEQSNSYTKNTEPKSTNIPQNDWQNVVTDLETKSDDELSNLTPHDRTQLTAENTRIFERFSHVHAHIEGLETQITEIQRLHGAFAEKIMEQERDIEIINEAALSTSENLNDGNEWIRRAISNSAGRRVVVLFCITVITFTLLFLDWYNP</sequence>
<evidence type="ECO:0000256" key="10">
    <source>
        <dbReference type="SAM" id="Phobius"/>
    </source>
</evidence>
<evidence type="ECO:0000256" key="6">
    <source>
        <dbReference type="ARBA" id="ARBA00022989"/>
    </source>
</evidence>
<feature type="region of interest" description="Disordered" evidence="9">
    <location>
        <begin position="191"/>
        <end position="251"/>
    </location>
</feature>
<keyword evidence="12" id="KW-1185">Reference proteome</keyword>
<name>A0ABR1DSC2_NECAM</name>
<dbReference type="SUPFAM" id="SSF58038">
    <property type="entry name" value="SNARE fusion complex"/>
    <property type="match status" value="1"/>
</dbReference>
<feature type="compositionally biased region" description="Basic and acidic residues" evidence="9">
    <location>
        <begin position="192"/>
        <end position="202"/>
    </location>
</feature>
<evidence type="ECO:0000313" key="11">
    <source>
        <dbReference type="EMBL" id="KAK6753332.1"/>
    </source>
</evidence>
<evidence type="ECO:0000256" key="9">
    <source>
        <dbReference type="SAM" id="MobiDB-lite"/>
    </source>
</evidence>
<keyword evidence="8 10" id="KW-0472">Membrane</keyword>
<comment type="subcellular location">
    <subcellularLocation>
        <location evidence="1">Membrane</location>
        <topology evidence="1">Single-pass type IV membrane protein</topology>
    </subcellularLocation>
</comment>
<proteinExistence type="inferred from homology"/>
<organism evidence="11 12">
    <name type="scientific">Necator americanus</name>
    <name type="common">Human hookworm</name>
    <dbReference type="NCBI Taxonomy" id="51031"/>
    <lineage>
        <taxon>Eukaryota</taxon>
        <taxon>Metazoa</taxon>
        <taxon>Ecdysozoa</taxon>
        <taxon>Nematoda</taxon>
        <taxon>Chromadorea</taxon>
        <taxon>Rhabditida</taxon>
        <taxon>Rhabditina</taxon>
        <taxon>Rhabditomorpha</taxon>
        <taxon>Strongyloidea</taxon>
        <taxon>Ancylostomatidae</taxon>
        <taxon>Bunostominae</taxon>
        <taxon>Necator</taxon>
    </lineage>
</organism>
<evidence type="ECO:0008006" key="13">
    <source>
        <dbReference type="Google" id="ProtNLM"/>
    </source>
</evidence>
<evidence type="ECO:0000256" key="3">
    <source>
        <dbReference type="ARBA" id="ARBA00022448"/>
    </source>
</evidence>
<keyword evidence="7" id="KW-0175">Coiled coil</keyword>
<dbReference type="PANTHER" id="PTHR15959">
    <property type="entry name" value="SYNTAXIN-18"/>
    <property type="match status" value="1"/>
</dbReference>
<evidence type="ECO:0000256" key="7">
    <source>
        <dbReference type="ARBA" id="ARBA00023054"/>
    </source>
</evidence>
<keyword evidence="6 10" id="KW-1133">Transmembrane helix</keyword>
<comment type="similarity">
    <text evidence="2">Belongs to the syntaxin family.</text>
</comment>
<dbReference type="PANTHER" id="PTHR15959:SF0">
    <property type="entry name" value="SYNTAXIN-18"/>
    <property type="match status" value="1"/>
</dbReference>
<dbReference type="Gene3D" id="1.20.5.110">
    <property type="match status" value="1"/>
</dbReference>